<reference evidence="2" key="1">
    <citation type="submission" date="2020-05" db="EMBL/GenBank/DDBJ databases">
        <authorList>
            <person name="Chiriac C."/>
            <person name="Salcher M."/>
            <person name="Ghai R."/>
            <person name="Kavagutti S V."/>
        </authorList>
    </citation>
    <scope>NUCLEOTIDE SEQUENCE</scope>
</reference>
<proteinExistence type="predicted"/>
<dbReference type="InterPro" id="IPR024072">
    <property type="entry name" value="DHFR-like_dom_sf"/>
</dbReference>
<accession>A0A6J6JKK7</accession>
<gene>
    <name evidence="2" type="ORF">UFOPK2162_00122</name>
</gene>
<dbReference type="Gene3D" id="3.40.430.10">
    <property type="entry name" value="Dihydrofolate Reductase, subunit A"/>
    <property type="match status" value="1"/>
</dbReference>
<dbReference type="GO" id="GO:0008703">
    <property type="term" value="F:5-amino-6-(5-phosphoribosylamino)uracil reductase activity"/>
    <property type="evidence" value="ECO:0007669"/>
    <property type="project" value="InterPro"/>
</dbReference>
<dbReference type="GO" id="GO:0009231">
    <property type="term" value="P:riboflavin biosynthetic process"/>
    <property type="evidence" value="ECO:0007669"/>
    <property type="project" value="InterPro"/>
</dbReference>
<dbReference type="EMBL" id="CAEZVZ010000009">
    <property type="protein sequence ID" value="CAB4636904.1"/>
    <property type="molecule type" value="Genomic_DNA"/>
</dbReference>
<sequence>MTRISTWAYLTLVGAGDNLRAMSSPDSSAAKSGEIIASLVVGSDGSTAKDGSSRGVTSTLDRARFLERRRHVDAILIGGNTARTEPYRKTPVPVVVVSTSMVNALADNRQAHWWSASAEEALERASRLFGPTILVEAGASIINELIALGKIDRLELSVTGVTGGEDKIDIKEMLSHFSDVTSVEEDGTTFYTAKK</sequence>
<evidence type="ECO:0000259" key="1">
    <source>
        <dbReference type="Pfam" id="PF01872"/>
    </source>
</evidence>
<feature type="domain" description="Bacterial bifunctional deaminase-reductase C-terminal" evidence="1">
    <location>
        <begin position="36"/>
        <end position="164"/>
    </location>
</feature>
<dbReference type="Pfam" id="PF01872">
    <property type="entry name" value="RibD_C"/>
    <property type="match status" value="1"/>
</dbReference>
<dbReference type="AlphaFoldDB" id="A0A6J6JKK7"/>
<evidence type="ECO:0000313" key="2">
    <source>
        <dbReference type="EMBL" id="CAB4636904.1"/>
    </source>
</evidence>
<dbReference type="InterPro" id="IPR002734">
    <property type="entry name" value="RibDG_C"/>
</dbReference>
<protein>
    <submittedName>
        <fullName evidence="2">Unannotated protein</fullName>
    </submittedName>
</protein>
<name>A0A6J6JKK7_9ZZZZ</name>
<dbReference type="SUPFAM" id="SSF53597">
    <property type="entry name" value="Dihydrofolate reductase-like"/>
    <property type="match status" value="1"/>
</dbReference>
<organism evidence="2">
    <name type="scientific">freshwater metagenome</name>
    <dbReference type="NCBI Taxonomy" id="449393"/>
    <lineage>
        <taxon>unclassified sequences</taxon>
        <taxon>metagenomes</taxon>
        <taxon>ecological metagenomes</taxon>
    </lineage>
</organism>